<dbReference type="SUPFAM" id="SSF53901">
    <property type="entry name" value="Thiolase-like"/>
    <property type="match status" value="2"/>
</dbReference>
<dbReference type="Pfam" id="PF00109">
    <property type="entry name" value="ketoacyl-synt"/>
    <property type="match status" value="1"/>
</dbReference>
<evidence type="ECO:0000313" key="8">
    <source>
        <dbReference type="Proteomes" id="UP000675554"/>
    </source>
</evidence>
<dbReference type="PROSITE" id="PS52004">
    <property type="entry name" value="KS3_2"/>
    <property type="match status" value="1"/>
</dbReference>
<dbReference type="PANTHER" id="PTHR11712:SF347">
    <property type="entry name" value="BETA KETOACYL-ACYL CARRIER PROTEIN SYNTHASE"/>
    <property type="match status" value="1"/>
</dbReference>
<feature type="domain" description="Ketosynthase family 3 (KS3)" evidence="6">
    <location>
        <begin position="3"/>
        <end position="405"/>
    </location>
</feature>
<keyword evidence="3" id="KW-0012">Acyltransferase</keyword>
<comment type="caution">
    <text evidence="7">The sequence shown here is derived from an EMBL/GenBank/DDBJ whole genome shotgun (WGS) entry which is preliminary data.</text>
</comment>
<keyword evidence="2 4" id="KW-0808">Transferase</keyword>
<dbReference type="Gene3D" id="3.40.47.10">
    <property type="match status" value="2"/>
</dbReference>
<dbReference type="AlphaFoldDB" id="A0A8T4IRI0"/>
<gene>
    <name evidence="7" type="ORF">KDA82_12600</name>
</gene>
<proteinExistence type="inferred from homology"/>
<dbReference type="InterPro" id="IPR020841">
    <property type="entry name" value="PKS_Beta-ketoAc_synthase_dom"/>
</dbReference>
<dbReference type="SMART" id="SM00825">
    <property type="entry name" value="PKS_KS"/>
    <property type="match status" value="1"/>
</dbReference>
<evidence type="ECO:0000256" key="4">
    <source>
        <dbReference type="RuleBase" id="RU003694"/>
    </source>
</evidence>
<dbReference type="InterPro" id="IPR018201">
    <property type="entry name" value="Ketoacyl_synth_AS"/>
</dbReference>
<keyword evidence="8" id="KW-1185">Reference proteome</keyword>
<dbReference type="InterPro" id="IPR014030">
    <property type="entry name" value="Ketoacyl_synth_N"/>
</dbReference>
<evidence type="ECO:0000256" key="3">
    <source>
        <dbReference type="ARBA" id="ARBA00023315"/>
    </source>
</evidence>
<dbReference type="PANTHER" id="PTHR11712">
    <property type="entry name" value="POLYKETIDE SYNTHASE-RELATED"/>
    <property type="match status" value="1"/>
</dbReference>
<evidence type="ECO:0000256" key="1">
    <source>
        <dbReference type="ARBA" id="ARBA00008467"/>
    </source>
</evidence>
<dbReference type="PROSITE" id="PS00606">
    <property type="entry name" value="KS3_1"/>
    <property type="match status" value="1"/>
</dbReference>
<dbReference type="InterPro" id="IPR016039">
    <property type="entry name" value="Thiolase-like"/>
</dbReference>
<dbReference type="NCBIfam" id="NF005589">
    <property type="entry name" value="PRK07314.1"/>
    <property type="match status" value="1"/>
</dbReference>
<dbReference type="EMBL" id="JAGSMN010000262">
    <property type="protein sequence ID" value="MBR7673842.1"/>
    <property type="molecule type" value="Genomic_DNA"/>
</dbReference>
<feature type="region of interest" description="Disordered" evidence="5">
    <location>
        <begin position="22"/>
        <end position="43"/>
    </location>
</feature>
<dbReference type="FunFam" id="3.40.47.10:FF:000029">
    <property type="entry name" value="3-oxoacyl-[acyl-carrier-protein] synthase 1"/>
    <property type="match status" value="1"/>
</dbReference>
<dbReference type="Pfam" id="PF02801">
    <property type="entry name" value="Ketoacyl-synt_C"/>
    <property type="match status" value="1"/>
</dbReference>
<evidence type="ECO:0000313" key="7">
    <source>
        <dbReference type="EMBL" id="MBR7673842.1"/>
    </source>
</evidence>
<dbReference type="CDD" id="cd00834">
    <property type="entry name" value="KAS_I_II"/>
    <property type="match status" value="1"/>
</dbReference>
<name>A0A8T4IRI0_9ACTN</name>
<sequence>MKGHHAAVTGIGLVTPAGIGTERTWDGISSGRSSASPDPELKDLPVDFSCRVPDFDEDEEFGAQAPNLDRCAQLGLLAAREAVAEARLDTSGVDPSRIGVVLGSAMGGLRTWETQRDRFQHSGHRAVSPFAVPMFLPNMVAGQIAIEQGFHGPNLGTVTACAAGATAIGTALDLLRADRCDIVVAGGTEAPLTRLCVTAFARTRALSRRTDAPHGASRPFDRDRDGFVLAEGAGVLVLERVTDAGARAAPVRGRIIGYGASGDGHHATAPHPEGRGAEQALRSALRDAGAGPGDVDHVNAHGTSTRPNDSIESEVIHRVCGHRPPVTSAKGAIGHALGAAGAVEAALTVLTTERNVVPPTANLDRTDPGMEIDTVRGAARPHRTGLALSNSFGFGGHNAVLAVAGT</sequence>
<accession>A0A8T4IRI0</accession>
<organism evidence="7 8">
    <name type="scientific">Streptomyces daliensis</name>
    <dbReference type="NCBI Taxonomy" id="299421"/>
    <lineage>
        <taxon>Bacteria</taxon>
        <taxon>Bacillati</taxon>
        <taxon>Actinomycetota</taxon>
        <taxon>Actinomycetes</taxon>
        <taxon>Kitasatosporales</taxon>
        <taxon>Streptomycetaceae</taxon>
        <taxon>Streptomyces</taxon>
    </lineage>
</organism>
<dbReference type="FunFam" id="3.40.47.10:FF:000018">
    <property type="entry name" value="3-oxoacyl-[acyl-carrier-protein] synthase 2"/>
    <property type="match status" value="1"/>
</dbReference>
<feature type="region of interest" description="Disordered" evidence="5">
    <location>
        <begin position="287"/>
        <end position="308"/>
    </location>
</feature>
<comment type="similarity">
    <text evidence="1 4">Belongs to the thiolase-like superfamily. Beta-ketoacyl-ACP synthases family.</text>
</comment>
<dbReference type="InterPro" id="IPR014031">
    <property type="entry name" value="Ketoacyl_synth_C"/>
</dbReference>
<protein>
    <submittedName>
        <fullName evidence="7">Beta-ketoacyl-[acyl-carrier-protein] synthase family protein</fullName>
    </submittedName>
</protein>
<dbReference type="GO" id="GO:0030497">
    <property type="term" value="P:fatty acid elongation"/>
    <property type="evidence" value="ECO:0007669"/>
    <property type="project" value="UniProtKB-ARBA"/>
</dbReference>
<evidence type="ECO:0000256" key="5">
    <source>
        <dbReference type="SAM" id="MobiDB-lite"/>
    </source>
</evidence>
<reference evidence="7" key="1">
    <citation type="submission" date="2021-04" db="EMBL/GenBank/DDBJ databases">
        <title>Sequencing of actinobacteria type strains.</title>
        <authorList>
            <person name="Nguyen G.-S."/>
            <person name="Wentzel A."/>
        </authorList>
    </citation>
    <scope>NUCLEOTIDE SEQUENCE</scope>
    <source>
        <strain evidence="7">DSM 42095</strain>
    </source>
</reference>
<evidence type="ECO:0000256" key="2">
    <source>
        <dbReference type="ARBA" id="ARBA00022679"/>
    </source>
</evidence>
<dbReference type="GO" id="GO:0004315">
    <property type="term" value="F:3-oxoacyl-[acyl-carrier-protein] synthase activity"/>
    <property type="evidence" value="ECO:0007669"/>
    <property type="project" value="InterPro"/>
</dbReference>
<dbReference type="Proteomes" id="UP000675554">
    <property type="component" value="Unassembled WGS sequence"/>
</dbReference>
<evidence type="ECO:0000259" key="6">
    <source>
        <dbReference type="PROSITE" id="PS52004"/>
    </source>
</evidence>
<dbReference type="InterPro" id="IPR000794">
    <property type="entry name" value="Beta-ketoacyl_synthase"/>
</dbReference>